<name>A0AAW0UIA1_SCYPA</name>
<reference evidence="2 3" key="1">
    <citation type="submission" date="2023-03" db="EMBL/GenBank/DDBJ databases">
        <title>High-quality genome of Scylla paramamosain provides insights in environmental adaptation.</title>
        <authorList>
            <person name="Zhang L."/>
        </authorList>
    </citation>
    <scope>NUCLEOTIDE SEQUENCE [LARGE SCALE GENOMIC DNA]</scope>
    <source>
        <strain evidence="2">LZ_2023a</strain>
        <tissue evidence="2">Muscle</tissue>
    </source>
</reference>
<evidence type="ECO:0000313" key="2">
    <source>
        <dbReference type="EMBL" id="KAK8398913.1"/>
    </source>
</evidence>
<dbReference type="Proteomes" id="UP001487740">
    <property type="component" value="Unassembled WGS sequence"/>
</dbReference>
<dbReference type="EMBL" id="JARAKH010000012">
    <property type="protein sequence ID" value="KAK8398913.1"/>
    <property type="molecule type" value="Genomic_DNA"/>
</dbReference>
<comment type="caution">
    <text evidence="2">The sequence shown here is derived from an EMBL/GenBank/DDBJ whole genome shotgun (WGS) entry which is preliminary data.</text>
</comment>
<accession>A0AAW0UIA1</accession>
<keyword evidence="3" id="KW-1185">Reference proteome</keyword>
<feature type="region of interest" description="Disordered" evidence="1">
    <location>
        <begin position="122"/>
        <end position="148"/>
    </location>
</feature>
<protein>
    <submittedName>
        <fullName evidence="2">Uncharacterized protein</fullName>
    </submittedName>
</protein>
<feature type="region of interest" description="Disordered" evidence="1">
    <location>
        <begin position="1"/>
        <end position="28"/>
    </location>
</feature>
<evidence type="ECO:0000256" key="1">
    <source>
        <dbReference type="SAM" id="MobiDB-lite"/>
    </source>
</evidence>
<evidence type="ECO:0000313" key="3">
    <source>
        <dbReference type="Proteomes" id="UP001487740"/>
    </source>
</evidence>
<proteinExistence type="predicted"/>
<gene>
    <name evidence="2" type="ORF">O3P69_004188</name>
</gene>
<sequence>MMASERAPSHGVITSRGQVAGDVQQGSPPSSDCDCVLSYRARAVLDLCSRSASRRLAALSPLSSGSVLCPHVLQRGVCRHASAHGCASGAVRPCRRTHVVIVEQRPRDPVALFCPPAAVKSERESLAAPPPGPPRLPRLTHRPSGAGGTAATLRLEPPIARVSCSPLSPIPQLLPRTI</sequence>
<organism evidence="2 3">
    <name type="scientific">Scylla paramamosain</name>
    <name type="common">Mud crab</name>
    <dbReference type="NCBI Taxonomy" id="85552"/>
    <lineage>
        <taxon>Eukaryota</taxon>
        <taxon>Metazoa</taxon>
        <taxon>Ecdysozoa</taxon>
        <taxon>Arthropoda</taxon>
        <taxon>Crustacea</taxon>
        <taxon>Multicrustacea</taxon>
        <taxon>Malacostraca</taxon>
        <taxon>Eumalacostraca</taxon>
        <taxon>Eucarida</taxon>
        <taxon>Decapoda</taxon>
        <taxon>Pleocyemata</taxon>
        <taxon>Brachyura</taxon>
        <taxon>Eubrachyura</taxon>
        <taxon>Portunoidea</taxon>
        <taxon>Portunidae</taxon>
        <taxon>Portuninae</taxon>
        <taxon>Scylla</taxon>
    </lineage>
</organism>
<dbReference type="AlphaFoldDB" id="A0AAW0UIA1"/>